<proteinExistence type="predicted"/>
<name>A0A7Z9BMS5_9CYAN</name>
<reference evidence="1" key="1">
    <citation type="submission" date="2019-10" db="EMBL/GenBank/DDBJ databases">
        <authorList>
            <consortium name="Genoscope - CEA"/>
            <person name="William W."/>
        </authorList>
    </citation>
    <scope>NUCLEOTIDE SEQUENCE [LARGE SCALE GENOMIC DNA]</scope>
    <source>
        <strain evidence="1">BBR_PRJEB10992</strain>
    </source>
</reference>
<organism evidence="1 2">
    <name type="scientific">Planktothrix serta PCC 8927</name>
    <dbReference type="NCBI Taxonomy" id="671068"/>
    <lineage>
        <taxon>Bacteria</taxon>
        <taxon>Bacillati</taxon>
        <taxon>Cyanobacteriota</taxon>
        <taxon>Cyanophyceae</taxon>
        <taxon>Oscillatoriophycideae</taxon>
        <taxon>Oscillatoriales</taxon>
        <taxon>Microcoleaceae</taxon>
        <taxon>Planktothrix</taxon>
    </lineage>
</organism>
<dbReference type="RefSeq" id="WP_083621585.1">
    <property type="nucleotide sequence ID" value="NZ_LR734869.1"/>
</dbReference>
<evidence type="ECO:0000313" key="2">
    <source>
        <dbReference type="Proteomes" id="UP000184550"/>
    </source>
</evidence>
<dbReference type="EMBL" id="CZCU02000136">
    <property type="protein sequence ID" value="VXD17999.1"/>
    <property type="molecule type" value="Genomic_DNA"/>
</dbReference>
<accession>A0A7Z9BMS5</accession>
<sequence length="260" mass="29445">MVNPEQLKLAEQAITEFEISKVPGVWIGLNKTQIIAEMRSRLVNPFNINQGSQPFCGPAAIVFELIRKNPLAYIQLCRNLFQIGGFHTQSNRWISASIRLQESQGNFQMPQVDWMVLSTLRESENLIFPVEPNGPKFLQNLAGMTKPWEISGWTKEILGYQSVRTLNTYFSGDLSALQEANRIIQSGGVAFALINEFGLILNQNPLIPYPSHWIALLGNLSLNSSQDLISFEIYTWAKKMQIKINLDSLKTHLWEIIIGI</sequence>
<evidence type="ECO:0000313" key="1">
    <source>
        <dbReference type="EMBL" id="VXD17999.1"/>
    </source>
</evidence>
<dbReference type="Proteomes" id="UP000184550">
    <property type="component" value="Unassembled WGS sequence"/>
</dbReference>
<evidence type="ECO:0008006" key="3">
    <source>
        <dbReference type="Google" id="ProtNLM"/>
    </source>
</evidence>
<dbReference type="OrthoDB" id="527753at2"/>
<keyword evidence="2" id="KW-1185">Reference proteome</keyword>
<dbReference type="AlphaFoldDB" id="A0A7Z9BMS5"/>
<gene>
    <name evidence="1" type="ORF">PL8927_600210</name>
</gene>
<comment type="caution">
    <text evidence="1">The sequence shown here is derived from an EMBL/GenBank/DDBJ whole genome shotgun (WGS) entry which is preliminary data.</text>
</comment>
<protein>
    <recommendedName>
        <fullName evidence="3">Peptidase C39-like domain-containing protein</fullName>
    </recommendedName>
</protein>